<sequence length="347" mass="37597">MISLVVPCYNGAKTLRLCLESVLAQTRRPGEVVVVDDASTDGSAEIAEELGCRVVRLPENRGVSAARNAGIDATTGDVIFFLDADVALRPDAVAGAMEILERDPEVGCVHGVYDVEPLIDDGPAEWYRILHAVHWRRRHLGEVNSVVFALAAIRRDVLLAAGRFDERLRDCEDVEYSSRLAVRSRIVLTDTVVGRHDDGSRLLPILTEQWRRALPLIPLALATARRGAAKPEHANSPAGILSCALALACLALVLLSVPFGLFHPLASALPVAFVAGFAIADPVLVGFVRRQRGVAFTAYFMAVHLAVHVVLVTGLAAGSLRLLCWPRGSRTEAAWQIRRSRRGRCSA</sequence>
<comment type="caution">
    <text evidence="3">The sequence shown here is derived from an EMBL/GenBank/DDBJ whole genome shotgun (WGS) entry which is preliminary data.</text>
</comment>
<dbReference type="InterPro" id="IPR050834">
    <property type="entry name" value="Glycosyltransf_2"/>
</dbReference>
<reference evidence="3 4" key="1">
    <citation type="submission" date="2021-01" db="EMBL/GenBank/DDBJ databases">
        <title>Whole genome shotgun sequence of Microbispora amethystogenes NBRC 101907.</title>
        <authorList>
            <person name="Komaki H."/>
            <person name="Tamura T."/>
        </authorList>
    </citation>
    <scope>NUCLEOTIDE SEQUENCE [LARGE SCALE GENOMIC DNA]</scope>
    <source>
        <strain evidence="3 4">NBRC 101907</strain>
    </source>
</reference>
<proteinExistence type="predicted"/>
<keyword evidence="1" id="KW-0812">Transmembrane</keyword>
<dbReference type="Pfam" id="PF00535">
    <property type="entry name" value="Glycos_transf_2"/>
    <property type="match status" value="1"/>
</dbReference>
<name>A0ABQ4FFH4_9ACTN</name>
<accession>A0ABQ4FFH4</accession>
<feature type="transmembrane region" description="Helical" evidence="1">
    <location>
        <begin position="240"/>
        <end position="262"/>
    </location>
</feature>
<evidence type="ECO:0000259" key="2">
    <source>
        <dbReference type="Pfam" id="PF00535"/>
    </source>
</evidence>
<gene>
    <name evidence="3" type="ORF">Mam01_37380</name>
</gene>
<keyword evidence="4" id="KW-1185">Reference proteome</keyword>
<dbReference type="SUPFAM" id="SSF53448">
    <property type="entry name" value="Nucleotide-diphospho-sugar transferases"/>
    <property type="match status" value="1"/>
</dbReference>
<protein>
    <recommendedName>
        <fullName evidence="2">Glycosyltransferase 2-like domain-containing protein</fullName>
    </recommendedName>
</protein>
<dbReference type="Proteomes" id="UP000651728">
    <property type="component" value="Unassembled WGS sequence"/>
</dbReference>
<dbReference type="RefSeq" id="WP_239101417.1">
    <property type="nucleotide sequence ID" value="NZ_BAABEJ010000007.1"/>
</dbReference>
<dbReference type="PANTHER" id="PTHR43685:SF2">
    <property type="entry name" value="GLYCOSYLTRANSFERASE 2-LIKE DOMAIN-CONTAINING PROTEIN"/>
    <property type="match status" value="1"/>
</dbReference>
<keyword evidence="1" id="KW-1133">Transmembrane helix</keyword>
<dbReference type="Gene3D" id="3.90.550.10">
    <property type="entry name" value="Spore Coat Polysaccharide Biosynthesis Protein SpsA, Chain A"/>
    <property type="match status" value="1"/>
</dbReference>
<feature type="domain" description="Glycosyltransferase 2-like" evidence="2">
    <location>
        <begin position="3"/>
        <end position="158"/>
    </location>
</feature>
<keyword evidence="1" id="KW-0472">Membrane</keyword>
<feature type="transmembrane region" description="Helical" evidence="1">
    <location>
        <begin position="268"/>
        <end position="287"/>
    </location>
</feature>
<dbReference type="PANTHER" id="PTHR43685">
    <property type="entry name" value="GLYCOSYLTRANSFERASE"/>
    <property type="match status" value="1"/>
</dbReference>
<evidence type="ECO:0000313" key="4">
    <source>
        <dbReference type="Proteomes" id="UP000651728"/>
    </source>
</evidence>
<dbReference type="InterPro" id="IPR029044">
    <property type="entry name" value="Nucleotide-diphossugar_trans"/>
</dbReference>
<organism evidence="3 4">
    <name type="scientific">Microbispora amethystogenes</name>
    <dbReference type="NCBI Taxonomy" id="1427754"/>
    <lineage>
        <taxon>Bacteria</taxon>
        <taxon>Bacillati</taxon>
        <taxon>Actinomycetota</taxon>
        <taxon>Actinomycetes</taxon>
        <taxon>Streptosporangiales</taxon>
        <taxon>Streptosporangiaceae</taxon>
        <taxon>Microbispora</taxon>
    </lineage>
</organism>
<dbReference type="EMBL" id="BOOB01000026">
    <property type="protein sequence ID" value="GIH33574.1"/>
    <property type="molecule type" value="Genomic_DNA"/>
</dbReference>
<evidence type="ECO:0000256" key="1">
    <source>
        <dbReference type="SAM" id="Phobius"/>
    </source>
</evidence>
<feature type="transmembrane region" description="Helical" evidence="1">
    <location>
        <begin position="299"/>
        <end position="320"/>
    </location>
</feature>
<evidence type="ECO:0000313" key="3">
    <source>
        <dbReference type="EMBL" id="GIH33574.1"/>
    </source>
</evidence>
<dbReference type="InterPro" id="IPR001173">
    <property type="entry name" value="Glyco_trans_2-like"/>
</dbReference>
<dbReference type="CDD" id="cd00761">
    <property type="entry name" value="Glyco_tranf_GTA_type"/>
    <property type="match status" value="1"/>
</dbReference>